<reference evidence="2" key="2">
    <citation type="submission" date="2025-08" db="UniProtKB">
        <authorList>
            <consortium name="RefSeq"/>
        </authorList>
    </citation>
    <scope>IDENTIFICATION</scope>
</reference>
<proteinExistence type="predicted"/>
<gene>
    <name evidence="2" type="ORF">An02g02860</name>
</gene>
<dbReference type="InterPro" id="IPR056867">
    <property type="entry name" value="LRR_15"/>
</dbReference>
<dbReference type="GeneID" id="4978772"/>
<reference evidence="2" key="1">
    <citation type="submission" date="2025-02" db="EMBL/GenBank/DDBJ databases">
        <authorList>
            <consortium name="NCBI Genome Project"/>
        </authorList>
    </citation>
    <scope>NUCLEOTIDE SEQUENCE</scope>
</reference>
<name>A0AAJ6VTD5_ASPNG</name>
<sequence length="696" mass="79633">MHREELTARPLQTDWILEYVITILLPSAPQTVGGLCMRVIFDIDFVKAEVPAATRAAIMLKRKDEGKFQANVSIRAKADWKTQLEWLVGSTRADDPVLFDPKLSPTSDSYDEMELKMGDIDLKGHLGSLGRKRKDHGIDMGSRLLLVALRVTVQRGLLPGFLSLHQECAFLHRVTCIAKRGYKIDTVSASVRVKNLPAEILGMIGMCIALDIDEDCEKVRRSTLLALTLCCRKFHKIFEPILYYHLDLGYDHPLTVAHIHLIIRFWKHPEVADWVRSLKLYWDHDEPIPVHDASNDDFDVFSPFVSQALDRIITPGPRFTDMWEEFRDCLLEFEMEAWIAVLFVRLSRLERIEFDHQDSVLFHDLLYKAAKREQPFHETAPFPFLREVVAHCQDEGQGIHEDFLTPFLYFPNVQSITGYSIWANKSREGRKPYIYSYEPPLPVGPVRQISLDDIWGCTGMLDWLKVCKELEHFSIEASLHPDTRVIERRFDTRKLYQALLPFKDTLKSLSVTYDKQYNICLEMNGGIGVRTDNIPFESFREFSVLEHLTVRHAHLVPISSNAPVKKSSVDRLVDRLPSSLQTLAVQDVLSDNSRLLAELLMVAQDRNSFPHLKSLELRDKPLEDLSASDDETIPDGTTVGGTLTLEMSFAIEEVDKEIEGTDKLRRECEARGIDMQWFMEGETDNEAENGADNAGH</sequence>
<accession>A0AAJ6VTD5</accession>
<dbReference type="KEGG" id="ang:An02g02860"/>
<dbReference type="Pfam" id="PF24969">
    <property type="entry name" value="LRR_15"/>
    <property type="match status" value="1"/>
</dbReference>
<evidence type="ECO:0000259" key="1">
    <source>
        <dbReference type="Pfam" id="PF24969"/>
    </source>
</evidence>
<dbReference type="AlphaFoldDB" id="A0AAJ6VTD5"/>
<evidence type="ECO:0000313" key="2">
    <source>
        <dbReference type="RefSeq" id="XP_001399426.3"/>
    </source>
</evidence>
<dbReference type="VEuPathDB" id="FungiDB:An02g02860"/>
<protein>
    <recommendedName>
        <fullName evidence="1">Leucine-rich repeat domain-containing protein</fullName>
    </recommendedName>
</protein>
<feature type="domain" description="Leucine-rich repeat" evidence="1">
    <location>
        <begin position="462"/>
        <end position="593"/>
    </location>
</feature>
<dbReference type="RefSeq" id="XP_001399426.3">
    <property type="nucleotide sequence ID" value="XM_001399389.3"/>
</dbReference>
<organism evidence="2">
    <name type="scientific">Aspergillus niger</name>
    <dbReference type="NCBI Taxonomy" id="5061"/>
    <lineage>
        <taxon>Eukaryota</taxon>
        <taxon>Fungi</taxon>
        <taxon>Dikarya</taxon>
        <taxon>Ascomycota</taxon>
        <taxon>Pezizomycotina</taxon>
        <taxon>Eurotiomycetes</taxon>
        <taxon>Eurotiomycetidae</taxon>
        <taxon>Eurotiales</taxon>
        <taxon>Aspergillaceae</taxon>
        <taxon>Aspergillus</taxon>
        <taxon>Aspergillus subgen. Circumdati</taxon>
    </lineage>
</organism>